<feature type="region of interest" description="Disordered" evidence="8">
    <location>
        <begin position="272"/>
        <end position="293"/>
    </location>
</feature>
<keyword evidence="3" id="KW-0547">Nucleotide-binding</keyword>
<dbReference type="GO" id="GO:0003682">
    <property type="term" value="F:chromatin binding"/>
    <property type="evidence" value="ECO:0007669"/>
    <property type="project" value="TreeGrafter"/>
</dbReference>
<dbReference type="PROSITE" id="PS00674">
    <property type="entry name" value="AAA"/>
    <property type="match status" value="1"/>
</dbReference>
<dbReference type="Pfam" id="PF00004">
    <property type="entry name" value="AAA"/>
    <property type="match status" value="1"/>
</dbReference>
<keyword evidence="7" id="KW-0687">Ribonucleoprotein</keyword>
<dbReference type="InterPro" id="IPR038661">
    <property type="entry name" value="Ribosomal_eL33_sf"/>
</dbReference>
<dbReference type="VEuPathDB" id="MicrosporidiaDB:DI09_22p100"/>
<dbReference type="GO" id="GO:0042393">
    <property type="term" value="F:histone binding"/>
    <property type="evidence" value="ECO:0007669"/>
    <property type="project" value="TreeGrafter"/>
</dbReference>
<feature type="domain" description="AAA+ ATPase" evidence="9">
    <location>
        <begin position="374"/>
        <end position="519"/>
    </location>
</feature>
<sequence length="890" mass="99189">MPLASVKSDTDGSEYSLLLSSNIAFFISDSLRTWSPNPRFSFLDAADETSVQKAKKHLESLSTVPALFPKSRRTYFAGLPISLAKHSNQCTAKSHWREKQVAKICCENLLPKIYGQLLIGNSICILMRDEKVTINAPVNGDIRRTPIDVNANSAERGEIENFLPDKINREWAAIIKSSPSHFQPIGRKGRLDGSKSIKRDLFLARSSDTDIPDSHENLSFSDSSSGVPEMWFRAGPPLGSGGRFDGDGAIFSEGKGDDIFSGPEVNHILRRRRRSSRLRKKEEQKMQKNGTHWAGFSEEDAEDRRIGDVKAKEKHPHSPLTFEQVSWGEICGLETHLSTLQELVIWPLRYHRSQLDQLHDVVYPHIFERLGIGTAKGILFHGPPGTGKTMVARALATLISENSPHCKRKVAFFSRSSSELLSKWIGEAEKGLRSLFQQAKASAPSIIFFDEMDGLAPRRSAKQDQSHISLVSMLLTLMDGLETRGNVVIIAATNRIDAIDPALRRPGRFDRELYFGLPTASMRREMIMRGMSRCNSSEIDKGLVDGIALCIESVYGSLRRVGGDAWLSAQDASCGDLSLLKQEPIDWLRALKVVTSRLRGAESETTIISAQSELGLHSKAFRILDEILCNRIALVLADDDSGADLSATLSSWASAMPLRMGKLVRVIISLDIYTLYAVNEGDFGNITPENRLVSILGMALKNHGSMSTEEESITVFFLPYVERWRTAMQGTRCWAIFKHFTLMISGSQKKIHLLFSSSRKKYFHGADDKHPLEHVGRILGYKRGKHAQSPNQTLLAIDNVTDVKSTDFYLGKRIAFVYRAKVARRIAGKSVSLLNKNKDGQPKKSCMRVIWGKVTRPHGNSGVVKAKFRTNLPPRAFGASCRIVRFYCSS</sequence>
<keyword evidence="11" id="KW-1185">Reference proteome</keyword>
<evidence type="ECO:0000256" key="2">
    <source>
        <dbReference type="ARBA" id="ARBA00009269"/>
    </source>
</evidence>
<dbReference type="GO" id="GO:1990904">
    <property type="term" value="C:ribonucleoprotein complex"/>
    <property type="evidence" value="ECO:0007669"/>
    <property type="project" value="UniProtKB-KW"/>
</dbReference>
<comment type="similarity">
    <text evidence="2">Belongs to the eukaryotic ribosomal protein eL33 family.</text>
</comment>
<proteinExistence type="inferred from homology"/>
<dbReference type="HAMAP" id="MF_00573">
    <property type="entry name" value="Ribosomal_eL33"/>
    <property type="match status" value="1"/>
</dbReference>
<dbReference type="InterPro" id="IPR003960">
    <property type="entry name" value="ATPase_AAA_CS"/>
</dbReference>
<protein>
    <recommendedName>
        <fullName evidence="9">AAA+ ATPase domain-containing protein</fullName>
    </recommendedName>
</protein>
<dbReference type="Gene3D" id="1.10.8.60">
    <property type="match status" value="1"/>
</dbReference>
<dbReference type="GO" id="GO:0006334">
    <property type="term" value="P:nucleosome assembly"/>
    <property type="evidence" value="ECO:0007669"/>
    <property type="project" value="TreeGrafter"/>
</dbReference>
<comment type="caution">
    <text evidence="10">The sequence shown here is derived from an EMBL/GenBank/DDBJ whole genome shotgun (WGS) entry which is preliminary data.</text>
</comment>
<dbReference type="GO" id="GO:0003735">
    <property type="term" value="F:structural constituent of ribosome"/>
    <property type="evidence" value="ECO:0007669"/>
    <property type="project" value="InterPro"/>
</dbReference>
<dbReference type="InterPro" id="IPR027417">
    <property type="entry name" value="P-loop_NTPase"/>
</dbReference>
<dbReference type="GO" id="GO:0016887">
    <property type="term" value="F:ATP hydrolysis activity"/>
    <property type="evidence" value="ECO:0007669"/>
    <property type="project" value="InterPro"/>
</dbReference>
<dbReference type="InterPro" id="IPR045199">
    <property type="entry name" value="ATAD2-like"/>
</dbReference>
<dbReference type="GO" id="GO:0005524">
    <property type="term" value="F:ATP binding"/>
    <property type="evidence" value="ECO:0007669"/>
    <property type="project" value="UniProtKB-KW"/>
</dbReference>
<dbReference type="InterPro" id="IPR001780">
    <property type="entry name" value="Ribosomal_eL33"/>
</dbReference>
<accession>A0A098VSN9</accession>
<dbReference type="Gene3D" id="2.40.10.190">
    <property type="entry name" value="translation elongation factor selb, chain A, domain 4"/>
    <property type="match status" value="1"/>
</dbReference>
<dbReference type="HOGENOM" id="CLU_324409_0_0_1"/>
<dbReference type="Pfam" id="PF01247">
    <property type="entry name" value="Ribosomal_L35Ae"/>
    <property type="match status" value="1"/>
</dbReference>
<evidence type="ECO:0000313" key="11">
    <source>
        <dbReference type="Proteomes" id="UP000029725"/>
    </source>
</evidence>
<dbReference type="RefSeq" id="XP_013238412.1">
    <property type="nucleotide sequence ID" value="XM_013382958.1"/>
</dbReference>
<dbReference type="GO" id="GO:0005840">
    <property type="term" value="C:ribosome"/>
    <property type="evidence" value="ECO:0007669"/>
    <property type="project" value="UniProtKB-KW"/>
</dbReference>
<dbReference type="InterPro" id="IPR009000">
    <property type="entry name" value="Transl_B-barrel_sf"/>
</dbReference>
<dbReference type="GO" id="GO:0006412">
    <property type="term" value="P:translation"/>
    <property type="evidence" value="ECO:0007669"/>
    <property type="project" value="InterPro"/>
</dbReference>
<dbReference type="PANTHER" id="PTHR23069:SF0">
    <property type="entry name" value="TAT-BINDING HOMOLOG 7"/>
    <property type="match status" value="1"/>
</dbReference>
<evidence type="ECO:0000256" key="1">
    <source>
        <dbReference type="ARBA" id="ARBA00006914"/>
    </source>
</evidence>
<keyword evidence="6" id="KW-0103">Bromodomain</keyword>
<dbReference type="GO" id="GO:0006337">
    <property type="term" value="P:nucleosome disassembly"/>
    <property type="evidence" value="ECO:0007669"/>
    <property type="project" value="TreeGrafter"/>
</dbReference>
<reference evidence="10 11" key="1">
    <citation type="submission" date="2014-04" db="EMBL/GenBank/DDBJ databases">
        <title>A new species of microsporidia sheds light on the evolution of extreme parasitism.</title>
        <authorList>
            <person name="Haag K.L."/>
            <person name="James T.Y."/>
            <person name="Larsson R."/>
            <person name="Schaer T.M."/>
            <person name="Refardt D."/>
            <person name="Pombert J.-F."/>
            <person name="Ebert D."/>
        </authorList>
    </citation>
    <scope>NUCLEOTIDE SEQUENCE [LARGE SCALE GENOMIC DNA]</scope>
    <source>
        <strain evidence="10 11">UGP3</strain>
        <tissue evidence="10">Spores</tissue>
    </source>
</reference>
<dbReference type="InterPro" id="IPR003959">
    <property type="entry name" value="ATPase_AAA_core"/>
</dbReference>
<comment type="similarity">
    <text evidence="1">Belongs to the AAA ATPase family.</text>
</comment>
<keyword evidence="4" id="KW-0067">ATP-binding</keyword>
<dbReference type="GO" id="GO:0005634">
    <property type="term" value="C:nucleus"/>
    <property type="evidence" value="ECO:0007669"/>
    <property type="project" value="TreeGrafter"/>
</dbReference>
<dbReference type="PROSITE" id="PS01105">
    <property type="entry name" value="RIBOSOMAL_L35AE"/>
    <property type="match status" value="1"/>
</dbReference>
<dbReference type="EMBL" id="JMKJ01000144">
    <property type="protein sequence ID" value="KGG51985.1"/>
    <property type="molecule type" value="Genomic_DNA"/>
</dbReference>
<dbReference type="GO" id="GO:0045815">
    <property type="term" value="P:transcription initiation-coupled chromatin remodeling"/>
    <property type="evidence" value="ECO:0007669"/>
    <property type="project" value="TreeGrafter"/>
</dbReference>
<evidence type="ECO:0000313" key="10">
    <source>
        <dbReference type="EMBL" id="KGG51985.1"/>
    </source>
</evidence>
<evidence type="ECO:0000256" key="4">
    <source>
        <dbReference type="ARBA" id="ARBA00022840"/>
    </source>
</evidence>
<keyword evidence="5" id="KW-0689">Ribosomal protein</keyword>
<dbReference type="FunFam" id="3.40.50.300:FF:000061">
    <property type="entry name" value="ATPase family, AAA domain-containing 2"/>
    <property type="match status" value="1"/>
</dbReference>
<evidence type="ECO:0000256" key="3">
    <source>
        <dbReference type="ARBA" id="ARBA00022741"/>
    </source>
</evidence>
<evidence type="ECO:0000256" key="8">
    <source>
        <dbReference type="SAM" id="MobiDB-lite"/>
    </source>
</evidence>
<dbReference type="InterPro" id="IPR003593">
    <property type="entry name" value="AAA+_ATPase"/>
</dbReference>
<dbReference type="Gene3D" id="3.40.50.300">
    <property type="entry name" value="P-loop containing nucleotide triphosphate hydrolases"/>
    <property type="match status" value="1"/>
</dbReference>
<dbReference type="OrthoDB" id="5421at2759"/>
<dbReference type="SMART" id="SM00382">
    <property type="entry name" value="AAA"/>
    <property type="match status" value="1"/>
</dbReference>
<dbReference type="SUPFAM" id="SSF52540">
    <property type="entry name" value="P-loop containing nucleoside triphosphate hydrolases"/>
    <property type="match status" value="1"/>
</dbReference>
<dbReference type="InterPro" id="IPR018266">
    <property type="entry name" value="Ribosomal_eL33_CS"/>
</dbReference>
<evidence type="ECO:0000256" key="6">
    <source>
        <dbReference type="ARBA" id="ARBA00023117"/>
    </source>
</evidence>
<evidence type="ECO:0000259" key="9">
    <source>
        <dbReference type="SMART" id="SM00382"/>
    </source>
</evidence>
<dbReference type="Proteomes" id="UP000029725">
    <property type="component" value="Unassembled WGS sequence"/>
</dbReference>
<evidence type="ECO:0000256" key="5">
    <source>
        <dbReference type="ARBA" id="ARBA00022980"/>
    </source>
</evidence>
<evidence type="ECO:0000256" key="7">
    <source>
        <dbReference type="ARBA" id="ARBA00023274"/>
    </source>
</evidence>
<name>A0A098VSN9_9MICR</name>
<gene>
    <name evidence="10" type="ORF">DI09_22p100</name>
</gene>
<dbReference type="PANTHER" id="PTHR23069">
    <property type="entry name" value="AAA DOMAIN-CONTAINING"/>
    <property type="match status" value="1"/>
</dbReference>
<organism evidence="10 11">
    <name type="scientific">Mitosporidium daphniae</name>
    <dbReference type="NCBI Taxonomy" id="1485682"/>
    <lineage>
        <taxon>Eukaryota</taxon>
        <taxon>Fungi</taxon>
        <taxon>Fungi incertae sedis</taxon>
        <taxon>Microsporidia</taxon>
        <taxon>Mitosporidium</taxon>
    </lineage>
</organism>
<dbReference type="GeneID" id="25259111"/>
<dbReference type="SUPFAM" id="SSF50447">
    <property type="entry name" value="Translation proteins"/>
    <property type="match status" value="1"/>
</dbReference>
<dbReference type="AlphaFoldDB" id="A0A098VSN9"/>